<evidence type="ECO:0000313" key="2">
    <source>
        <dbReference type="EMBL" id="KAL3499686.1"/>
    </source>
</evidence>
<evidence type="ECO:0000313" key="3">
    <source>
        <dbReference type="Proteomes" id="UP001630127"/>
    </source>
</evidence>
<gene>
    <name evidence="2" type="ORF">ACH5RR_038779</name>
</gene>
<sequence>MDVPNKVKIFLGKACNNCLPTLENLSRPKVQVELWCPSCQTGMEDGGHVLFLFKMAKEMWNMVGLFELINKFSQQEAGARNSLMVLERIQWRCLLFLSTSTINSVKESTNDQVQVGNRNAQNMWSIPPVGKLKVNFDGAVFKDLNAIGIGVLRDQDGRFISGRTKRFSGSCS</sequence>
<dbReference type="EMBL" id="JBJUIK010000016">
    <property type="protein sequence ID" value="KAL3499686.1"/>
    <property type="molecule type" value="Genomic_DNA"/>
</dbReference>
<name>A0ABD2XWA2_9GENT</name>
<keyword evidence="3" id="KW-1185">Reference proteome</keyword>
<accession>A0ABD2XWA2</accession>
<reference evidence="2 3" key="1">
    <citation type="submission" date="2024-11" db="EMBL/GenBank/DDBJ databases">
        <title>A near-complete genome assembly of Cinchona calisaya.</title>
        <authorList>
            <person name="Lian D.C."/>
            <person name="Zhao X.W."/>
            <person name="Wei L."/>
        </authorList>
    </citation>
    <scope>NUCLEOTIDE SEQUENCE [LARGE SCALE GENOMIC DNA]</scope>
    <source>
        <tissue evidence="2">Nenye</tissue>
    </source>
</reference>
<comment type="caution">
    <text evidence="2">The sequence shown here is derived from an EMBL/GenBank/DDBJ whole genome shotgun (WGS) entry which is preliminary data.</text>
</comment>
<dbReference type="AlphaFoldDB" id="A0ABD2XWA2"/>
<dbReference type="Proteomes" id="UP001630127">
    <property type="component" value="Unassembled WGS sequence"/>
</dbReference>
<organism evidence="2 3">
    <name type="scientific">Cinchona calisaya</name>
    <dbReference type="NCBI Taxonomy" id="153742"/>
    <lineage>
        <taxon>Eukaryota</taxon>
        <taxon>Viridiplantae</taxon>
        <taxon>Streptophyta</taxon>
        <taxon>Embryophyta</taxon>
        <taxon>Tracheophyta</taxon>
        <taxon>Spermatophyta</taxon>
        <taxon>Magnoliopsida</taxon>
        <taxon>eudicotyledons</taxon>
        <taxon>Gunneridae</taxon>
        <taxon>Pentapetalae</taxon>
        <taxon>asterids</taxon>
        <taxon>lamiids</taxon>
        <taxon>Gentianales</taxon>
        <taxon>Rubiaceae</taxon>
        <taxon>Cinchonoideae</taxon>
        <taxon>Cinchoneae</taxon>
        <taxon>Cinchona</taxon>
    </lineage>
</organism>
<evidence type="ECO:0000259" key="1">
    <source>
        <dbReference type="Pfam" id="PF13966"/>
    </source>
</evidence>
<feature type="domain" description="Reverse transcriptase zinc-binding" evidence="1">
    <location>
        <begin position="3"/>
        <end position="60"/>
    </location>
</feature>
<dbReference type="InterPro" id="IPR026960">
    <property type="entry name" value="RVT-Znf"/>
</dbReference>
<dbReference type="Pfam" id="PF13966">
    <property type="entry name" value="zf-RVT"/>
    <property type="match status" value="1"/>
</dbReference>
<protein>
    <recommendedName>
        <fullName evidence="1">Reverse transcriptase zinc-binding domain-containing protein</fullName>
    </recommendedName>
</protein>
<proteinExistence type="predicted"/>